<dbReference type="AlphaFoldDB" id="A0A5N6HKY2"/>
<evidence type="ECO:0000259" key="1">
    <source>
        <dbReference type="Pfam" id="PF07859"/>
    </source>
</evidence>
<gene>
    <name evidence="2" type="ORF">BDV37DRAFT_276007</name>
</gene>
<dbReference type="SUPFAM" id="SSF53474">
    <property type="entry name" value="alpha/beta-Hydrolases"/>
    <property type="match status" value="1"/>
</dbReference>
<dbReference type="GO" id="GO:0016787">
    <property type="term" value="F:hydrolase activity"/>
    <property type="evidence" value="ECO:0007669"/>
    <property type="project" value="InterPro"/>
</dbReference>
<organism evidence="2 3">
    <name type="scientific">Aspergillus pseudonomiae</name>
    <dbReference type="NCBI Taxonomy" id="1506151"/>
    <lineage>
        <taxon>Eukaryota</taxon>
        <taxon>Fungi</taxon>
        <taxon>Dikarya</taxon>
        <taxon>Ascomycota</taxon>
        <taxon>Pezizomycotina</taxon>
        <taxon>Eurotiomycetes</taxon>
        <taxon>Eurotiomycetidae</taxon>
        <taxon>Eurotiales</taxon>
        <taxon>Aspergillaceae</taxon>
        <taxon>Aspergillus</taxon>
        <taxon>Aspergillus subgen. Circumdati</taxon>
    </lineage>
</organism>
<name>A0A5N6HKY2_9EURO</name>
<sequence length="263" mass="30502">MPLELLHRLDPVYVEHYRKDTALERVRRDVPQLWPCYRPGSIPQYWAEMSYSRSEIRVLIFEPKLTVNEQVFVVHDLNGKFVAFDTDYRLALKYRHSTDNEDCWAAFNWAIWIRVQKVEEFNIDPERMAVGGISAGNNLSAVLAHICRDAHTLLSLQILSRGRFDRANGPYVSYREVEVTPALPTAEIAYRHKHFLRMPRPARPEDVYEGEAYAEKLKAAGCRTEVMCMPEELHISPHLEDILEMGTLYNKKVIIAMEKELAG</sequence>
<dbReference type="RefSeq" id="XP_031935879.1">
    <property type="nucleotide sequence ID" value="XM_032085487.1"/>
</dbReference>
<protein>
    <recommendedName>
        <fullName evidence="1">Alpha/beta hydrolase fold-3 domain-containing protein</fullName>
    </recommendedName>
</protein>
<evidence type="ECO:0000313" key="2">
    <source>
        <dbReference type="EMBL" id="KAE8398560.1"/>
    </source>
</evidence>
<keyword evidence="3" id="KW-1185">Reference proteome</keyword>
<reference evidence="2 3" key="1">
    <citation type="submission" date="2019-04" db="EMBL/GenBank/DDBJ databases">
        <authorList>
            <consortium name="DOE Joint Genome Institute"/>
            <person name="Mondo S."/>
            <person name="Kjaerbolling I."/>
            <person name="Vesth T."/>
            <person name="Frisvad J.C."/>
            <person name="Nybo J.L."/>
            <person name="Theobald S."/>
            <person name="Kildgaard S."/>
            <person name="Isbrandt T."/>
            <person name="Kuo A."/>
            <person name="Sato A."/>
            <person name="Lyhne E.K."/>
            <person name="Kogle M.E."/>
            <person name="Wiebenga A."/>
            <person name="Kun R.S."/>
            <person name="Lubbers R.J."/>
            <person name="Makela M.R."/>
            <person name="Barry K."/>
            <person name="Chovatia M."/>
            <person name="Clum A."/>
            <person name="Daum C."/>
            <person name="Haridas S."/>
            <person name="He G."/>
            <person name="LaButti K."/>
            <person name="Lipzen A."/>
            <person name="Riley R."/>
            <person name="Salamov A."/>
            <person name="Simmons B.A."/>
            <person name="Magnuson J.K."/>
            <person name="Henrissat B."/>
            <person name="Mortensen U.H."/>
            <person name="Larsen T.O."/>
            <person name="Devries R.P."/>
            <person name="Grigoriev I.V."/>
            <person name="Machida M."/>
            <person name="Baker S.E."/>
            <person name="Andersen M.R."/>
            <person name="Cantor M.N."/>
            <person name="Hua S.X."/>
        </authorList>
    </citation>
    <scope>NUCLEOTIDE SEQUENCE [LARGE SCALE GENOMIC DNA]</scope>
    <source>
        <strain evidence="2 3">CBS 119388</strain>
    </source>
</reference>
<dbReference type="GeneID" id="43670178"/>
<dbReference type="Gene3D" id="3.40.50.1820">
    <property type="entry name" value="alpha/beta hydrolase"/>
    <property type="match status" value="1"/>
</dbReference>
<dbReference type="Pfam" id="PF07859">
    <property type="entry name" value="Abhydrolase_3"/>
    <property type="match status" value="1"/>
</dbReference>
<dbReference type="InterPro" id="IPR029058">
    <property type="entry name" value="AB_hydrolase_fold"/>
</dbReference>
<accession>A0A5N7CWK0</accession>
<dbReference type="InterPro" id="IPR013094">
    <property type="entry name" value="AB_hydrolase_3"/>
</dbReference>
<accession>A0A5N6HKY2</accession>
<dbReference type="OrthoDB" id="408631at2759"/>
<proteinExistence type="predicted"/>
<evidence type="ECO:0000313" key="3">
    <source>
        <dbReference type="Proteomes" id="UP000325579"/>
    </source>
</evidence>
<dbReference type="EMBL" id="ML736854">
    <property type="protein sequence ID" value="KAE8398560.1"/>
    <property type="molecule type" value="Genomic_DNA"/>
</dbReference>
<dbReference type="Proteomes" id="UP000325579">
    <property type="component" value="Unassembled WGS sequence"/>
</dbReference>
<feature type="domain" description="Alpha/beta hydrolase fold-3" evidence="1">
    <location>
        <begin position="83"/>
        <end position="196"/>
    </location>
</feature>